<name>A0A9D4A911_9ROSI</name>
<evidence type="ECO:0000313" key="1">
    <source>
        <dbReference type="EMBL" id="KAH1096726.1"/>
    </source>
</evidence>
<protein>
    <submittedName>
        <fullName evidence="1">Uncharacterized protein</fullName>
    </submittedName>
</protein>
<comment type="caution">
    <text evidence="1">The sequence shown here is derived from an EMBL/GenBank/DDBJ whole genome shotgun (WGS) entry which is preliminary data.</text>
</comment>
<evidence type="ECO:0000313" key="2">
    <source>
        <dbReference type="Proteomes" id="UP000828251"/>
    </source>
</evidence>
<keyword evidence="2" id="KW-1185">Reference proteome</keyword>
<organism evidence="1 2">
    <name type="scientific">Gossypium stocksii</name>
    <dbReference type="NCBI Taxonomy" id="47602"/>
    <lineage>
        <taxon>Eukaryota</taxon>
        <taxon>Viridiplantae</taxon>
        <taxon>Streptophyta</taxon>
        <taxon>Embryophyta</taxon>
        <taxon>Tracheophyta</taxon>
        <taxon>Spermatophyta</taxon>
        <taxon>Magnoliopsida</taxon>
        <taxon>eudicotyledons</taxon>
        <taxon>Gunneridae</taxon>
        <taxon>Pentapetalae</taxon>
        <taxon>rosids</taxon>
        <taxon>malvids</taxon>
        <taxon>Malvales</taxon>
        <taxon>Malvaceae</taxon>
        <taxon>Malvoideae</taxon>
        <taxon>Gossypium</taxon>
    </lineage>
</organism>
<dbReference type="Proteomes" id="UP000828251">
    <property type="component" value="Unassembled WGS sequence"/>
</dbReference>
<dbReference type="OrthoDB" id="10562934at2759"/>
<dbReference type="EMBL" id="JAIQCV010000005">
    <property type="protein sequence ID" value="KAH1096726.1"/>
    <property type="molecule type" value="Genomic_DNA"/>
</dbReference>
<dbReference type="AlphaFoldDB" id="A0A9D4A911"/>
<proteinExistence type="predicted"/>
<gene>
    <name evidence="1" type="ORF">J1N35_013647</name>
</gene>
<sequence>MANSTDSTSTGRSSPSFLTVDVLLGFKSRQTRAVNNVPFHAHLVKATTMTLVEDFVHGGRPSSGAHRHGF</sequence>
<accession>A0A9D4A911</accession>
<reference evidence="1 2" key="1">
    <citation type="journal article" date="2021" name="Plant Biotechnol. J.">
        <title>Multi-omics assisted identification of the key and species-specific regulatory components of drought-tolerant mechanisms in Gossypium stocksii.</title>
        <authorList>
            <person name="Yu D."/>
            <person name="Ke L."/>
            <person name="Zhang D."/>
            <person name="Wu Y."/>
            <person name="Sun Y."/>
            <person name="Mei J."/>
            <person name="Sun J."/>
            <person name="Sun Y."/>
        </authorList>
    </citation>
    <scope>NUCLEOTIDE SEQUENCE [LARGE SCALE GENOMIC DNA]</scope>
    <source>
        <strain evidence="2">cv. E1</strain>
        <tissue evidence="1">Leaf</tissue>
    </source>
</reference>